<evidence type="ECO:0000259" key="1">
    <source>
        <dbReference type="PROSITE" id="PS51186"/>
    </source>
</evidence>
<name>A0A7T7HGT1_9HYPH</name>
<dbReference type="EMBL" id="CP066786">
    <property type="protein sequence ID" value="QQM28916.1"/>
    <property type="molecule type" value="Genomic_DNA"/>
</dbReference>
<protein>
    <submittedName>
        <fullName evidence="2">GNAT family N-acetyltransferase</fullName>
    </submittedName>
</protein>
<dbReference type="KEGG" id="mlut:JET14_11180"/>
<organism evidence="2 3">
    <name type="scientific">Martelella lutilitoris</name>
    <dbReference type="NCBI Taxonomy" id="2583532"/>
    <lineage>
        <taxon>Bacteria</taxon>
        <taxon>Pseudomonadati</taxon>
        <taxon>Pseudomonadota</taxon>
        <taxon>Alphaproteobacteria</taxon>
        <taxon>Hyphomicrobiales</taxon>
        <taxon>Aurantimonadaceae</taxon>
        <taxon>Martelella</taxon>
    </lineage>
</organism>
<evidence type="ECO:0000313" key="2">
    <source>
        <dbReference type="EMBL" id="QQM28916.1"/>
    </source>
</evidence>
<dbReference type="PROSITE" id="PS51186">
    <property type="entry name" value="GNAT"/>
    <property type="match status" value="1"/>
</dbReference>
<dbReference type="RefSeq" id="WP_200333578.1">
    <property type="nucleotide sequence ID" value="NZ_CP066786.1"/>
</dbReference>
<dbReference type="Gene3D" id="3.40.630.30">
    <property type="match status" value="1"/>
</dbReference>
<dbReference type="PANTHER" id="PTHR43792">
    <property type="entry name" value="GNAT FAMILY, PUTATIVE (AFU_ORTHOLOGUE AFUA_3G00765)-RELATED-RELATED"/>
    <property type="match status" value="1"/>
</dbReference>
<evidence type="ECO:0000313" key="3">
    <source>
        <dbReference type="Proteomes" id="UP000596083"/>
    </source>
</evidence>
<dbReference type="InterPro" id="IPR051531">
    <property type="entry name" value="N-acetyltransferase"/>
</dbReference>
<dbReference type="InterPro" id="IPR000182">
    <property type="entry name" value="GNAT_dom"/>
</dbReference>
<dbReference type="SUPFAM" id="SSF55729">
    <property type="entry name" value="Acyl-CoA N-acyltransferases (Nat)"/>
    <property type="match status" value="1"/>
</dbReference>
<reference evidence="2 3" key="1">
    <citation type="submission" date="2020-12" db="EMBL/GenBank/DDBJ databases">
        <authorList>
            <person name="Zheng R.K."/>
            <person name="Sun C.M."/>
        </authorList>
    </citation>
    <scope>NUCLEOTIDE SEQUENCE [LARGE SCALE GENOMIC DNA]</scope>
    <source>
        <strain evidence="2 3">ZRK001</strain>
    </source>
</reference>
<gene>
    <name evidence="2" type="ORF">JET14_11180</name>
</gene>
<dbReference type="Pfam" id="PF13302">
    <property type="entry name" value="Acetyltransf_3"/>
    <property type="match status" value="1"/>
</dbReference>
<dbReference type="AlphaFoldDB" id="A0A7T7HGT1"/>
<dbReference type="PANTHER" id="PTHR43792:SF1">
    <property type="entry name" value="N-ACETYLTRANSFERASE DOMAIN-CONTAINING PROTEIN"/>
    <property type="match status" value="1"/>
</dbReference>
<feature type="domain" description="N-acetyltransferase" evidence="1">
    <location>
        <begin position="9"/>
        <end position="180"/>
    </location>
</feature>
<dbReference type="GO" id="GO:0016747">
    <property type="term" value="F:acyltransferase activity, transferring groups other than amino-acyl groups"/>
    <property type="evidence" value="ECO:0007669"/>
    <property type="project" value="InterPro"/>
</dbReference>
<accession>A0A7T7HGT1</accession>
<keyword evidence="2" id="KW-0808">Transferase</keyword>
<dbReference type="InterPro" id="IPR016181">
    <property type="entry name" value="Acyl_CoA_acyltransferase"/>
</dbReference>
<sequence length="186" mass="21294">MKLTETERLVIRNWEDRDRDLFHEINADETVMAFFPMRRTRAESDEMFDTIRKVIADSGYGFPAVELKGTGDVIGFTGLNTSYSADISPKGTPEIGWRMATRYWGKGYATEAARAMIALAFDERGHDQLVSFAVAANHRSTAVMERLGMRRDPEGDFDHPSIPDSHPHLKRHVLYRLMKGEWQRDS</sequence>
<dbReference type="Proteomes" id="UP000596083">
    <property type="component" value="Chromosome"/>
</dbReference>
<proteinExistence type="predicted"/>